<gene>
    <name evidence="1" type="ORF">JP09_010165</name>
</gene>
<dbReference type="Proteomes" id="UP000235653">
    <property type="component" value="Unassembled WGS sequence"/>
</dbReference>
<accession>A0A2P5P515</accession>
<sequence length="339" mass="38550">MIPGNPTGKELAPSQARLLSTRIADLQLSIHGTRLEFLLKDLYKELETAGLANFKPEAYLSDEWGCPAGVPVIGIPFYLASPDLCELECRVTGVEAESDDEIMMYLRHEAGHAFNYAHKLYEQAEWSKIFGNYKSAYRETYGVVPFSSKFVRHIPGWYAQKHPDDDFAETFAVWLTPGSEWAKVYKGTQALKKLLYVDKVAERHNHQPTVITKRALDTPVEEMTMTLDSWYRTFSQHIHEKQITNPILDEDLKRAFPDVTGEPAAGVIEQEKIQLVYEINRWTGLERHIVSELVEELIKRTETLGLKIEPANKEASLKTFAIIATTLATNFLSRGTFIE</sequence>
<evidence type="ECO:0000313" key="1">
    <source>
        <dbReference type="EMBL" id="PPD57392.1"/>
    </source>
</evidence>
<dbReference type="Gene3D" id="3.40.390.70">
    <property type="match status" value="1"/>
</dbReference>
<keyword evidence="2" id="KW-1185">Reference proteome</keyword>
<reference evidence="1 2" key="1">
    <citation type="journal article" date="2017" name="ISME J.">
        <title>Grape pomace compost harbors organohalide-respiring Dehalogenimonas species with novel reductive dehalogenase genes.</title>
        <authorList>
            <person name="Yang Y."/>
            <person name="Higgins S.A."/>
            <person name="Yan J."/>
            <person name="Simsir B."/>
            <person name="Chourey K."/>
            <person name="Iyer R."/>
            <person name="Hettich R.L."/>
            <person name="Baldwin B."/>
            <person name="Ogles D.M."/>
            <person name="Loffler F.E."/>
        </authorList>
    </citation>
    <scope>NUCLEOTIDE SEQUENCE [LARGE SCALE GENOMIC DNA]</scope>
    <source>
        <strain evidence="1 2">GP</strain>
    </source>
</reference>
<dbReference type="EMBL" id="JQAN02000014">
    <property type="protein sequence ID" value="PPD57392.1"/>
    <property type="molecule type" value="Genomic_DNA"/>
</dbReference>
<dbReference type="OrthoDB" id="9773016at2"/>
<name>A0A2P5P515_9CHLR</name>
<protein>
    <recommendedName>
        <fullName evidence="3">Zinc-binding metallo-peptidase</fullName>
    </recommendedName>
</protein>
<dbReference type="RefSeq" id="WP_102331588.1">
    <property type="nucleotide sequence ID" value="NZ_CP058566.2"/>
</dbReference>
<comment type="caution">
    <text evidence="1">The sequence shown here is derived from an EMBL/GenBank/DDBJ whole genome shotgun (WGS) entry which is preliminary data.</text>
</comment>
<organism evidence="1 2">
    <name type="scientific">Dehalogenimonas etheniformans</name>
    <dbReference type="NCBI Taxonomy" id="1536648"/>
    <lineage>
        <taxon>Bacteria</taxon>
        <taxon>Bacillati</taxon>
        <taxon>Chloroflexota</taxon>
        <taxon>Dehalococcoidia</taxon>
        <taxon>Dehalococcoidales</taxon>
        <taxon>Dehalococcoidaceae</taxon>
        <taxon>Dehalogenimonas</taxon>
    </lineage>
</organism>
<evidence type="ECO:0008006" key="3">
    <source>
        <dbReference type="Google" id="ProtNLM"/>
    </source>
</evidence>
<dbReference type="AlphaFoldDB" id="A0A2P5P515"/>
<evidence type="ECO:0000313" key="2">
    <source>
        <dbReference type="Proteomes" id="UP000235653"/>
    </source>
</evidence>
<proteinExistence type="predicted"/>